<evidence type="ECO:0000313" key="1">
    <source>
        <dbReference type="EMBL" id="OQD44835.1"/>
    </source>
</evidence>
<dbReference type="RefSeq" id="WP_070067959.1">
    <property type="nucleotide sequence ID" value="NZ_MJUW02000114.1"/>
</dbReference>
<name>A0A1V6LXH6_9BACT</name>
<gene>
    <name evidence="1" type="ORF">BIY37_11430</name>
</gene>
<reference evidence="1 2" key="1">
    <citation type="journal article" date="2016" name="Genome Announc.">
        <title>Draft Genome Sequence of the Anaerobic Ammonium-Oxidizing Bacterium 'Candidatus Brocadia sp. 40'.</title>
        <authorList>
            <person name="Ali M."/>
            <person name="Haroon M.F."/>
            <person name="Narita Y."/>
            <person name="Zhang L."/>
            <person name="Rangel Shaw D."/>
            <person name="Okabe S."/>
            <person name="Saikaly P.E."/>
        </authorList>
    </citation>
    <scope>NUCLEOTIDE SEQUENCE [LARGE SCALE GENOMIC DNA]</scope>
    <source>
        <strain evidence="1 2">40</strain>
    </source>
</reference>
<dbReference type="Proteomes" id="UP000242219">
    <property type="component" value="Unassembled WGS sequence"/>
</dbReference>
<dbReference type="AlphaFoldDB" id="A0A1V6LXH6"/>
<proteinExistence type="predicted"/>
<sequence>MADGEDYPFAGETVTTKALPGKKRISVIALSQDTDTNGKTLFVIIATKRTGNVKVNFKTATSITLYKDLYTSKCHYEKWKVKTSVCLPKGLRKQSV</sequence>
<dbReference type="EMBL" id="MJUW02000114">
    <property type="protein sequence ID" value="OQD44835.1"/>
    <property type="molecule type" value="Genomic_DNA"/>
</dbReference>
<evidence type="ECO:0000313" key="2">
    <source>
        <dbReference type="Proteomes" id="UP000242219"/>
    </source>
</evidence>
<keyword evidence="2" id="KW-1185">Reference proteome</keyword>
<protein>
    <submittedName>
        <fullName evidence="1">Uncharacterized protein</fullName>
    </submittedName>
</protein>
<comment type="caution">
    <text evidence="1">The sequence shown here is derived from an EMBL/GenBank/DDBJ whole genome shotgun (WGS) entry which is preliminary data.</text>
</comment>
<accession>A0A1V6LXH6</accession>
<organism evidence="1 2">
    <name type="scientific">Candidatus Brocadia sapporoensis</name>
    <dbReference type="NCBI Taxonomy" id="392547"/>
    <lineage>
        <taxon>Bacteria</taxon>
        <taxon>Pseudomonadati</taxon>
        <taxon>Planctomycetota</taxon>
        <taxon>Candidatus Brocadiia</taxon>
        <taxon>Candidatus Brocadiales</taxon>
        <taxon>Candidatus Brocadiaceae</taxon>
        <taxon>Candidatus Brocadia</taxon>
    </lineage>
</organism>